<name>A0A840RHC0_9NEIS</name>
<sequence>MGKAARRKQRQASITAAVTPQSPDTAETHPTRHRKWLWIGGVFVGLALILFLSWQYAVLGQNLVLARNGPHDAIIAHASFVDEKTCVSCHAAEFASWKNSHHAKAMAAPTADTVQGNFNDARFEYP</sequence>
<organism evidence="4 5">
    <name type="scientific">Silvimonas terrae</name>
    <dbReference type="NCBI Taxonomy" id="300266"/>
    <lineage>
        <taxon>Bacteria</taxon>
        <taxon>Pseudomonadati</taxon>
        <taxon>Pseudomonadota</taxon>
        <taxon>Betaproteobacteria</taxon>
        <taxon>Neisseriales</taxon>
        <taxon>Chitinibacteraceae</taxon>
        <taxon>Silvimonas</taxon>
    </lineage>
</organism>
<reference evidence="4 5" key="1">
    <citation type="submission" date="2020-08" db="EMBL/GenBank/DDBJ databases">
        <title>Genomic Encyclopedia of Type Strains, Phase IV (KMG-IV): sequencing the most valuable type-strain genomes for metagenomic binning, comparative biology and taxonomic classification.</title>
        <authorList>
            <person name="Goeker M."/>
        </authorList>
    </citation>
    <scope>NUCLEOTIDE SEQUENCE [LARGE SCALE GENOMIC DNA]</scope>
    <source>
        <strain evidence="4 5">DSM 18233</strain>
    </source>
</reference>
<feature type="transmembrane region" description="Helical" evidence="2">
    <location>
        <begin position="36"/>
        <end position="57"/>
    </location>
</feature>
<dbReference type="RefSeq" id="WP_184101201.1">
    <property type="nucleotide sequence ID" value="NZ_JACHHN010000004.1"/>
</dbReference>
<evidence type="ECO:0000256" key="2">
    <source>
        <dbReference type="SAM" id="Phobius"/>
    </source>
</evidence>
<feature type="compositionally biased region" description="Polar residues" evidence="1">
    <location>
        <begin position="11"/>
        <end position="25"/>
    </location>
</feature>
<evidence type="ECO:0000256" key="1">
    <source>
        <dbReference type="SAM" id="MobiDB-lite"/>
    </source>
</evidence>
<dbReference type="Gene3D" id="1.10.1130.10">
    <property type="entry name" value="Flavocytochrome C3, Chain A"/>
    <property type="match status" value="1"/>
</dbReference>
<evidence type="ECO:0000313" key="5">
    <source>
        <dbReference type="Proteomes" id="UP000543030"/>
    </source>
</evidence>
<gene>
    <name evidence="4" type="ORF">HNQ50_002560</name>
</gene>
<protein>
    <recommendedName>
        <fullName evidence="3">Cytochrome c-552/4 domain-containing protein</fullName>
    </recommendedName>
</protein>
<accession>A0A840RHC0</accession>
<dbReference type="Pfam" id="PF13435">
    <property type="entry name" value="Cytochrome_C554"/>
    <property type="match status" value="1"/>
</dbReference>
<dbReference type="AlphaFoldDB" id="A0A840RHC0"/>
<keyword evidence="2" id="KW-0472">Membrane</keyword>
<feature type="region of interest" description="Disordered" evidence="1">
    <location>
        <begin position="1"/>
        <end position="30"/>
    </location>
</feature>
<dbReference type="SUPFAM" id="SSF48695">
    <property type="entry name" value="Multiheme cytochromes"/>
    <property type="match status" value="1"/>
</dbReference>
<dbReference type="Proteomes" id="UP000543030">
    <property type="component" value="Unassembled WGS sequence"/>
</dbReference>
<feature type="compositionally biased region" description="Basic residues" evidence="1">
    <location>
        <begin position="1"/>
        <end position="10"/>
    </location>
</feature>
<dbReference type="InterPro" id="IPR036280">
    <property type="entry name" value="Multihaem_cyt_sf"/>
</dbReference>
<keyword evidence="5" id="KW-1185">Reference proteome</keyword>
<comment type="caution">
    <text evidence="4">The sequence shown here is derived from an EMBL/GenBank/DDBJ whole genome shotgun (WGS) entry which is preliminary data.</text>
</comment>
<evidence type="ECO:0000313" key="4">
    <source>
        <dbReference type="EMBL" id="MBB5191830.1"/>
    </source>
</evidence>
<feature type="domain" description="Cytochrome c-552/4" evidence="3">
    <location>
        <begin position="85"/>
        <end position="109"/>
    </location>
</feature>
<keyword evidence="2" id="KW-1133">Transmembrane helix</keyword>
<keyword evidence="2" id="KW-0812">Transmembrane</keyword>
<proteinExistence type="predicted"/>
<dbReference type="InterPro" id="IPR023155">
    <property type="entry name" value="Cyt_c-552/4"/>
</dbReference>
<dbReference type="EMBL" id="JACHHN010000004">
    <property type="protein sequence ID" value="MBB5191830.1"/>
    <property type="molecule type" value="Genomic_DNA"/>
</dbReference>
<evidence type="ECO:0000259" key="3">
    <source>
        <dbReference type="Pfam" id="PF13435"/>
    </source>
</evidence>